<feature type="transmembrane region" description="Helical" evidence="5">
    <location>
        <begin position="153"/>
        <end position="179"/>
    </location>
</feature>
<keyword evidence="3 5" id="KW-1133">Transmembrane helix</keyword>
<gene>
    <name evidence="6" type="ORF">MGR_1094</name>
</gene>
<evidence type="ECO:0000256" key="2">
    <source>
        <dbReference type="ARBA" id="ARBA00022692"/>
    </source>
</evidence>
<sequence>MPSWPLDQVLPLAIALPLVGIAAGLIAGLLGVGGGIVIVPVLYHVFTVLGLDEAVRMHVAVGTSLATIIATSTSSWRSHARKGAVDRDLLRSWGPFILVGVAIGSLAAGWVKGPVLTGIFAGFALLVSLHMAFGRPEWRLGHSLPTGAAKAGLAALIGGCSAMMGIGGGTFAVPTLTLFGTPIHRAVGTASAIGLIIGIPGTLGFILTGWNAAQLPPFSLGYVNLLGVAAILPTSMAAAPWGARLAHSLDTRLLRRAFAVFLFLTSLRMAYGLLN</sequence>
<feature type="transmembrane region" description="Helical" evidence="5">
    <location>
        <begin position="93"/>
        <end position="110"/>
    </location>
</feature>
<dbReference type="RefSeq" id="WP_106003416.1">
    <property type="nucleotide sequence ID" value="NZ_CP027527.1"/>
</dbReference>
<feature type="transmembrane region" description="Helical" evidence="5">
    <location>
        <begin position="12"/>
        <end position="43"/>
    </location>
</feature>
<dbReference type="PANTHER" id="PTHR43483">
    <property type="entry name" value="MEMBRANE TRANSPORTER PROTEIN HI_0806-RELATED"/>
    <property type="match status" value="1"/>
</dbReference>
<feature type="transmembrane region" description="Helical" evidence="5">
    <location>
        <begin position="222"/>
        <end position="241"/>
    </location>
</feature>
<feature type="transmembrane region" description="Helical" evidence="5">
    <location>
        <begin position="115"/>
        <end position="133"/>
    </location>
</feature>
<dbReference type="PANTHER" id="PTHR43483:SF3">
    <property type="entry name" value="MEMBRANE TRANSPORTER PROTEIN HI_0806-RELATED"/>
    <property type="match status" value="1"/>
</dbReference>
<dbReference type="EMBL" id="CU459003">
    <property type="protein sequence ID" value="CAM76847.1"/>
    <property type="molecule type" value="Genomic_DNA"/>
</dbReference>
<comment type="similarity">
    <text evidence="5">Belongs to the 4-toluene sulfonate uptake permease (TSUP) (TC 2.A.102) family.</text>
</comment>
<evidence type="ECO:0000256" key="1">
    <source>
        <dbReference type="ARBA" id="ARBA00004141"/>
    </source>
</evidence>
<organism evidence="6">
    <name type="scientific">Magnetospirillum gryphiswaldense</name>
    <dbReference type="NCBI Taxonomy" id="55518"/>
    <lineage>
        <taxon>Bacteria</taxon>
        <taxon>Pseudomonadati</taxon>
        <taxon>Pseudomonadota</taxon>
        <taxon>Alphaproteobacteria</taxon>
        <taxon>Rhodospirillales</taxon>
        <taxon>Rhodospirillaceae</taxon>
        <taxon>Magnetospirillum</taxon>
    </lineage>
</organism>
<accession>A4U1U0</accession>
<dbReference type="InterPro" id="IPR002781">
    <property type="entry name" value="TM_pro_TauE-like"/>
</dbReference>
<keyword evidence="2 5" id="KW-0812">Transmembrane</keyword>
<feature type="transmembrane region" description="Helical" evidence="5">
    <location>
        <begin position="55"/>
        <end position="73"/>
    </location>
</feature>
<evidence type="ECO:0000256" key="4">
    <source>
        <dbReference type="ARBA" id="ARBA00023136"/>
    </source>
</evidence>
<comment type="subcellular location">
    <subcellularLocation>
        <location evidence="5">Cell membrane</location>
        <topology evidence="5">Multi-pass membrane protein</topology>
    </subcellularLocation>
    <subcellularLocation>
        <location evidence="1">Membrane</location>
        <topology evidence="1">Multi-pass membrane protein</topology>
    </subcellularLocation>
</comment>
<reference evidence="6" key="1">
    <citation type="journal article" date="2007" name="J. Bacteriol.">
        <title>Comparative genome analysis of four magnetotactic bacteria reveals a complex set of group-specific genes implicated in magnetosome biomineralization and function.</title>
        <authorList>
            <person name="Richter M."/>
            <person name="Kube M."/>
            <person name="Bazylinski D.A."/>
            <person name="Lombardot T."/>
            <person name="Gloeckner F.O."/>
            <person name="Reinhardt R."/>
            <person name="Schueler D."/>
        </authorList>
    </citation>
    <scope>NUCLEOTIDE SEQUENCE</scope>
    <source>
        <strain evidence="6">MSR-1</strain>
    </source>
</reference>
<feature type="transmembrane region" description="Helical" evidence="5">
    <location>
        <begin position="186"/>
        <end position="210"/>
    </location>
</feature>
<evidence type="ECO:0000313" key="6">
    <source>
        <dbReference type="EMBL" id="CAM76847.1"/>
    </source>
</evidence>
<keyword evidence="4 5" id="KW-0472">Membrane</keyword>
<dbReference type="AlphaFoldDB" id="A4U1U0"/>
<proteinExistence type="inferred from homology"/>
<name>A4U1U0_9PROT</name>
<evidence type="ECO:0000256" key="5">
    <source>
        <dbReference type="RuleBase" id="RU363041"/>
    </source>
</evidence>
<feature type="transmembrane region" description="Helical" evidence="5">
    <location>
        <begin position="253"/>
        <end position="274"/>
    </location>
</feature>
<keyword evidence="5" id="KW-1003">Cell membrane</keyword>
<dbReference type="GO" id="GO:0005886">
    <property type="term" value="C:plasma membrane"/>
    <property type="evidence" value="ECO:0007669"/>
    <property type="project" value="UniProtKB-SubCell"/>
</dbReference>
<protein>
    <recommendedName>
        <fullName evidence="5">Probable membrane transporter protein</fullName>
    </recommendedName>
</protein>
<evidence type="ECO:0000256" key="3">
    <source>
        <dbReference type="ARBA" id="ARBA00022989"/>
    </source>
</evidence>
<dbReference type="Pfam" id="PF01925">
    <property type="entry name" value="TauE"/>
    <property type="match status" value="1"/>
</dbReference>